<dbReference type="GO" id="GO:0006281">
    <property type="term" value="P:DNA repair"/>
    <property type="evidence" value="ECO:0007669"/>
    <property type="project" value="UniProtKB-KW"/>
</dbReference>
<dbReference type="SUPFAM" id="SSF47819">
    <property type="entry name" value="HRDC-like"/>
    <property type="match status" value="1"/>
</dbReference>
<keyword evidence="9" id="KW-0862">Zinc</keyword>
<dbReference type="FunFam" id="3.40.50.300:FF:000156">
    <property type="entry name" value="ATP-dependent DNA helicase recQ"/>
    <property type="match status" value="1"/>
</dbReference>
<dbReference type="EMBL" id="AP014633">
    <property type="protein sequence ID" value="BAP55514.1"/>
    <property type="molecule type" value="Genomic_DNA"/>
</dbReference>
<evidence type="ECO:0000256" key="7">
    <source>
        <dbReference type="ARBA" id="ARBA00022801"/>
    </source>
</evidence>
<dbReference type="SMART" id="SM00341">
    <property type="entry name" value="HRDC"/>
    <property type="match status" value="1"/>
</dbReference>
<dbReference type="STRING" id="40754.THII_1217"/>
<dbReference type="Proteomes" id="UP000031623">
    <property type="component" value="Chromosome"/>
</dbReference>
<evidence type="ECO:0000256" key="9">
    <source>
        <dbReference type="ARBA" id="ARBA00022833"/>
    </source>
</evidence>
<reference evidence="20 21" key="1">
    <citation type="journal article" date="2014" name="ISME J.">
        <title>Ecophysiology of Thioploca ingrica as revealed by the complete genome sequence supplemented with proteomic evidence.</title>
        <authorList>
            <person name="Kojima H."/>
            <person name="Ogura Y."/>
            <person name="Yamamoto N."/>
            <person name="Togashi T."/>
            <person name="Mori H."/>
            <person name="Watanabe T."/>
            <person name="Nemoto F."/>
            <person name="Kurokawa K."/>
            <person name="Hayashi T."/>
            <person name="Fukui M."/>
        </authorList>
    </citation>
    <scope>NUCLEOTIDE SEQUENCE [LARGE SCALE GENOMIC DNA]</scope>
</reference>
<evidence type="ECO:0000256" key="16">
    <source>
        <dbReference type="NCBIfam" id="TIGR01389"/>
    </source>
</evidence>
<keyword evidence="12" id="KW-0233">DNA recombination</keyword>
<comment type="cofactor">
    <cofactor evidence="1">
        <name>Mg(2+)</name>
        <dbReference type="ChEBI" id="CHEBI:18420"/>
    </cofactor>
</comment>
<dbReference type="InterPro" id="IPR006293">
    <property type="entry name" value="DNA_helicase_ATP-dep_RecQ_bac"/>
</dbReference>
<evidence type="ECO:0000256" key="2">
    <source>
        <dbReference type="ARBA" id="ARBA00001947"/>
    </source>
</evidence>
<dbReference type="AlphaFoldDB" id="A0A090AEV5"/>
<keyword evidence="8 20" id="KW-0347">Helicase</keyword>
<evidence type="ECO:0000256" key="1">
    <source>
        <dbReference type="ARBA" id="ARBA00001946"/>
    </source>
</evidence>
<dbReference type="InterPro" id="IPR014001">
    <property type="entry name" value="Helicase_ATP-bd"/>
</dbReference>
<dbReference type="GO" id="GO:0016787">
    <property type="term" value="F:hydrolase activity"/>
    <property type="evidence" value="ECO:0007669"/>
    <property type="project" value="UniProtKB-KW"/>
</dbReference>
<dbReference type="InterPro" id="IPR036388">
    <property type="entry name" value="WH-like_DNA-bd_sf"/>
</dbReference>
<dbReference type="GO" id="GO:0006260">
    <property type="term" value="P:DNA replication"/>
    <property type="evidence" value="ECO:0007669"/>
    <property type="project" value="InterPro"/>
</dbReference>
<evidence type="ECO:0000259" key="18">
    <source>
        <dbReference type="PROSITE" id="PS51192"/>
    </source>
</evidence>
<dbReference type="Pfam" id="PF00570">
    <property type="entry name" value="HRDC"/>
    <property type="match status" value="1"/>
</dbReference>
<dbReference type="Pfam" id="PF09382">
    <property type="entry name" value="RQC"/>
    <property type="match status" value="1"/>
</dbReference>
<dbReference type="Gene3D" id="1.10.10.10">
    <property type="entry name" value="Winged helix-like DNA-binding domain superfamily/Winged helix DNA-binding domain"/>
    <property type="match status" value="1"/>
</dbReference>
<evidence type="ECO:0000256" key="13">
    <source>
        <dbReference type="ARBA" id="ARBA00023204"/>
    </source>
</evidence>
<evidence type="ECO:0000256" key="14">
    <source>
        <dbReference type="ARBA" id="ARBA00023235"/>
    </source>
</evidence>
<feature type="domain" description="Helicase ATP-binding" evidence="18">
    <location>
        <begin position="27"/>
        <end position="195"/>
    </location>
</feature>
<dbReference type="Gene3D" id="1.10.150.80">
    <property type="entry name" value="HRDC domain"/>
    <property type="match status" value="1"/>
</dbReference>
<dbReference type="GO" id="GO:0030894">
    <property type="term" value="C:replisome"/>
    <property type="evidence" value="ECO:0007669"/>
    <property type="project" value="TreeGrafter"/>
</dbReference>
<dbReference type="InterPro" id="IPR011545">
    <property type="entry name" value="DEAD/DEAH_box_helicase_dom"/>
</dbReference>
<dbReference type="InterPro" id="IPR027417">
    <property type="entry name" value="P-loop_NTPase"/>
</dbReference>
<comment type="similarity">
    <text evidence="3">Belongs to the helicase family. RecQ subfamily.</text>
</comment>
<comment type="catalytic activity">
    <reaction evidence="15">
        <text>Couples ATP hydrolysis with the unwinding of duplex DNA by translocating in the 3'-5' direction.</text>
        <dbReference type="EC" id="5.6.2.4"/>
    </reaction>
</comment>
<comment type="cofactor">
    <cofactor evidence="2">
        <name>Zn(2+)</name>
        <dbReference type="ChEBI" id="CHEBI:29105"/>
    </cofactor>
</comment>
<dbReference type="InterPro" id="IPR044876">
    <property type="entry name" value="HRDC_dom_sf"/>
</dbReference>
<dbReference type="GO" id="GO:0043590">
    <property type="term" value="C:bacterial nucleoid"/>
    <property type="evidence" value="ECO:0007669"/>
    <property type="project" value="TreeGrafter"/>
</dbReference>
<evidence type="ECO:0000256" key="10">
    <source>
        <dbReference type="ARBA" id="ARBA00022840"/>
    </source>
</evidence>
<dbReference type="NCBIfam" id="TIGR00614">
    <property type="entry name" value="recQ_fam"/>
    <property type="match status" value="1"/>
</dbReference>
<dbReference type="KEGG" id="tig:THII_1217"/>
<evidence type="ECO:0000259" key="19">
    <source>
        <dbReference type="PROSITE" id="PS51194"/>
    </source>
</evidence>
<evidence type="ECO:0000256" key="12">
    <source>
        <dbReference type="ARBA" id="ARBA00023172"/>
    </source>
</evidence>
<dbReference type="Pfam" id="PF16124">
    <property type="entry name" value="RecQ_Zn_bind"/>
    <property type="match status" value="1"/>
</dbReference>
<dbReference type="EC" id="5.6.2.4" evidence="16"/>
<accession>A0A090AEV5</accession>
<keyword evidence="11" id="KW-0238">DNA-binding</keyword>
<dbReference type="Pfam" id="PF00270">
    <property type="entry name" value="DEAD"/>
    <property type="match status" value="1"/>
</dbReference>
<dbReference type="InterPro" id="IPR002121">
    <property type="entry name" value="HRDC_dom"/>
</dbReference>
<keyword evidence="13" id="KW-0234">DNA repair</keyword>
<gene>
    <name evidence="20" type="ORF">THII_1217</name>
</gene>
<keyword evidence="7" id="KW-0378">Hydrolase</keyword>
<dbReference type="OrthoDB" id="9760034at2"/>
<dbReference type="GO" id="GO:0005737">
    <property type="term" value="C:cytoplasm"/>
    <property type="evidence" value="ECO:0007669"/>
    <property type="project" value="TreeGrafter"/>
</dbReference>
<dbReference type="SUPFAM" id="SSF52540">
    <property type="entry name" value="P-loop containing nucleoside triphosphate hydrolases"/>
    <property type="match status" value="2"/>
</dbReference>
<feature type="domain" description="Helicase C-terminal" evidence="19">
    <location>
        <begin position="220"/>
        <end position="366"/>
    </location>
</feature>
<evidence type="ECO:0000256" key="6">
    <source>
        <dbReference type="ARBA" id="ARBA00022763"/>
    </source>
</evidence>
<sequence length="606" mass="68938">MTFSSPLEILQTVFGFSQFRGEQENIINHVLAGGDALIFMPTGSGKSLCYQIPALLRPGIAIVISPLISLMQNQVSALQQLGIHAATLNSSLPPAEAYRVTQQLRQNQLDILYVSPEKVVTPRFLEFLETTPIALFAVDEAHCISQWGHDFRPEYIQLAILPERFPTVPRLALTATADIPTQHDISHYLALKSAKVFKTSLNRPNIGYRVTLRTSQLRQQLLQFLVQHRGEAGIIYCLKKKTVQSIAQWLSQQGWLALPYHAELDSEIRQHHLQRFLYEEGVIVVATIAFGMGIDKPNVRFVVHLDLPKSLEEYYQQTGRAGRDGLAAEAWMVYGLQELIMLKKIFAAEADNERNRVRKHKLEAMLGYCETTNCRRQVLLTYFGEQFPSSCGNCDTCLEPTATWDGTQAAQKALSCVYRTGQRFGVHYLIEILLGKTNERIKKYRHDRVSTFGIGQDLNAEQWHSVFRQLLAHGFVTIDMNGHGSIQLTEKARPLLRGEHPLYLRKEISLSPKRAKKYHRSLPPMLVDQEKTLWESLRAKRLELAQAENIPPYMIFHDSTLKAMVQYRPLNLEAFSRLSGVGTHKLNRYGSIFIEVLQNHIQQESP</sequence>
<dbReference type="GO" id="GO:0046872">
    <property type="term" value="F:metal ion binding"/>
    <property type="evidence" value="ECO:0007669"/>
    <property type="project" value="UniProtKB-KW"/>
</dbReference>
<dbReference type="GO" id="GO:0005524">
    <property type="term" value="F:ATP binding"/>
    <property type="evidence" value="ECO:0007669"/>
    <property type="project" value="UniProtKB-KW"/>
</dbReference>
<dbReference type="SMART" id="SM00956">
    <property type="entry name" value="RQC"/>
    <property type="match status" value="1"/>
</dbReference>
<dbReference type="GO" id="GO:0003677">
    <property type="term" value="F:DNA binding"/>
    <property type="evidence" value="ECO:0007669"/>
    <property type="project" value="UniProtKB-KW"/>
</dbReference>
<evidence type="ECO:0000259" key="17">
    <source>
        <dbReference type="PROSITE" id="PS50967"/>
    </source>
</evidence>
<dbReference type="InterPro" id="IPR032284">
    <property type="entry name" value="RecQ_Zn-bd"/>
</dbReference>
<evidence type="ECO:0000256" key="3">
    <source>
        <dbReference type="ARBA" id="ARBA00005446"/>
    </source>
</evidence>
<dbReference type="PANTHER" id="PTHR13710:SF105">
    <property type="entry name" value="ATP-DEPENDENT DNA HELICASE Q1"/>
    <property type="match status" value="1"/>
</dbReference>
<dbReference type="NCBIfam" id="TIGR01389">
    <property type="entry name" value="recQ"/>
    <property type="match status" value="1"/>
</dbReference>
<dbReference type="SMART" id="SM00487">
    <property type="entry name" value="DEXDc"/>
    <property type="match status" value="1"/>
</dbReference>
<keyword evidence="21" id="KW-1185">Reference proteome</keyword>
<dbReference type="InterPro" id="IPR010997">
    <property type="entry name" value="HRDC-like_sf"/>
</dbReference>
<dbReference type="GO" id="GO:0006310">
    <property type="term" value="P:DNA recombination"/>
    <property type="evidence" value="ECO:0007669"/>
    <property type="project" value="UniProtKB-UniRule"/>
</dbReference>
<feature type="domain" description="HRDC" evidence="17">
    <location>
        <begin position="527"/>
        <end position="606"/>
    </location>
</feature>
<dbReference type="InterPro" id="IPR004589">
    <property type="entry name" value="DNA_helicase_ATP-dep_RecQ"/>
</dbReference>
<evidence type="ECO:0000256" key="4">
    <source>
        <dbReference type="ARBA" id="ARBA00022723"/>
    </source>
</evidence>
<evidence type="ECO:0000256" key="8">
    <source>
        <dbReference type="ARBA" id="ARBA00022806"/>
    </source>
</evidence>
<dbReference type="PROSITE" id="PS50967">
    <property type="entry name" value="HRDC"/>
    <property type="match status" value="1"/>
</dbReference>
<keyword evidence="14" id="KW-0413">Isomerase</keyword>
<evidence type="ECO:0000256" key="15">
    <source>
        <dbReference type="ARBA" id="ARBA00034617"/>
    </source>
</evidence>
<evidence type="ECO:0000313" key="20">
    <source>
        <dbReference type="EMBL" id="BAP55514.1"/>
    </source>
</evidence>
<dbReference type="CDD" id="cd17920">
    <property type="entry name" value="DEXHc_RecQ"/>
    <property type="match status" value="1"/>
</dbReference>
<name>A0A090AEV5_9GAMM</name>
<evidence type="ECO:0000256" key="11">
    <source>
        <dbReference type="ARBA" id="ARBA00023125"/>
    </source>
</evidence>
<keyword evidence="10" id="KW-0067">ATP-binding</keyword>
<keyword evidence="4" id="KW-0479">Metal-binding</keyword>
<dbReference type="FunFam" id="3.40.50.300:FF:000296">
    <property type="entry name" value="ATP-dependent DNA helicase RecQ"/>
    <property type="match status" value="1"/>
</dbReference>
<dbReference type="GO" id="GO:0043138">
    <property type="term" value="F:3'-5' DNA helicase activity"/>
    <property type="evidence" value="ECO:0007669"/>
    <property type="project" value="UniProtKB-EC"/>
</dbReference>
<keyword evidence="5" id="KW-0547">Nucleotide-binding</keyword>
<dbReference type="Gene3D" id="3.40.50.300">
    <property type="entry name" value="P-loop containing nucleotide triphosphate hydrolases"/>
    <property type="match status" value="2"/>
</dbReference>
<evidence type="ECO:0000256" key="5">
    <source>
        <dbReference type="ARBA" id="ARBA00022741"/>
    </source>
</evidence>
<dbReference type="InterPro" id="IPR018982">
    <property type="entry name" value="RQC_domain"/>
</dbReference>
<dbReference type="PROSITE" id="PS51192">
    <property type="entry name" value="HELICASE_ATP_BIND_1"/>
    <property type="match status" value="1"/>
</dbReference>
<proteinExistence type="inferred from homology"/>
<dbReference type="GO" id="GO:0009432">
    <property type="term" value="P:SOS response"/>
    <property type="evidence" value="ECO:0007669"/>
    <property type="project" value="UniProtKB-UniRule"/>
</dbReference>
<keyword evidence="6" id="KW-0227">DNA damage</keyword>
<dbReference type="SMART" id="SM00490">
    <property type="entry name" value="HELICc"/>
    <property type="match status" value="1"/>
</dbReference>
<protein>
    <recommendedName>
        <fullName evidence="16">DNA helicase RecQ</fullName>
        <ecNumber evidence="16">5.6.2.4</ecNumber>
    </recommendedName>
</protein>
<dbReference type="PROSITE" id="PS51194">
    <property type="entry name" value="HELICASE_CTER"/>
    <property type="match status" value="1"/>
</dbReference>
<dbReference type="InterPro" id="IPR001650">
    <property type="entry name" value="Helicase_C-like"/>
</dbReference>
<dbReference type="HOGENOM" id="CLU_001103_14_3_6"/>
<dbReference type="PANTHER" id="PTHR13710">
    <property type="entry name" value="DNA HELICASE RECQ FAMILY MEMBER"/>
    <property type="match status" value="1"/>
</dbReference>
<evidence type="ECO:0000313" key="21">
    <source>
        <dbReference type="Proteomes" id="UP000031623"/>
    </source>
</evidence>
<dbReference type="GO" id="GO:0009378">
    <property type="term" value="F:four-way junction helicase activity"/>
    <property type="evidence" value="ECO:0007669"/>
    <property type="project" value="TreeGrafter"/>
</dbReference>
<dbReference type="Pfam" id="PF00271">
    <property type="entry name" value="Helicase_C"/>
    <property type="match status" value="1"/>
</dbReference>
<organism evidence="20 21">
    <name type="scientific">Thioploca ingrica</name>
    <dbReference type="NCBI Taxonomy" id="40754"/>
    <lineage>
        <taxon>Bacteria</taxon>
        <taxon>Pseudomonadati</taxon>
        <taxon>Pseudomonadota</taxon>
        <taxon>Gammaproteobacteria</taxon>
        <taxon>Thiotrichales</taxon>
        <taxon>Thiotrichaceae</taxon>
        <taxon>Thioploca</taxon>
    </lineage>
</organism>
<dbReference type="FunFam" id="1.10.10.10:FF:000175">
    <property type="entry name" value="ATP-dependent DNA helicase RecQ"/>
    <property type="match status" value="1"/>
</dbReference>